<name>A0A0F9H1V3_9ZZZZ</name>
<reference evidence="1" key="1">
    <citation type="journal article" date="2015" name="Nature">
        <title>Complex archaea that bridge the gap between prokaryotes and eukaryotes.</title>
        <authorList>
            <person name="Spang A."/>
            <person name="Saw J.H."/>
            <person name="Jorgensen S.L."/>
            <person name="Zaremba-Niedzwiedzka K."/>
            <person name="Martijn J."/>
            <person name="Lind A.E."/>
            <person name="van Eijk R."/>
            <person name="Schleper C."/>
            <person name="Guy L."/>
            <person name="Ettema T.J."/>
        </authorList>
    </citation>
    <scope>NUCLEOTIDE SEQUENCE</scope>
</reference>
<dbReference type="InterPro" id="IPR029063">
    <property type="entry name" value="SAM-dependent_MTases_sf"/>
</dbReference>
<evidence type="ECO:0008006" key="2">
    <source>
        <dbReference type="Google" id="ProtNLM"/>
    </source>
</evidence>
<dbReference type="PANTHER" id="PTHR47806">
    <property type="entry name" value="50S RIBOSOMAL PROTEIN L3 GLUTAMINE METHYLTRANSFERASE"/>
    <property type="match status" value="1"/>
</dbReference>
<dbReference type="AlphaFoldDB" id="A0A0F9H1V3"/>
<gene>
    <name evidence="1" type="ORF">LCGC14_1839360</name>
</gene>
<dbReference type="Gene3D" id="1.10.8.10">
    <property type="entry name" value="DNA helicase RuvA subunit, C-terminal domain"/>
    <property type="match status" value="1"/>
</dbReference>
<sequence>MLNTPESSVTIGSYIQKGSDLFDQAGLFFGHGTDNAWDESLALVLFALSLPWDSDSSILERPISSEEAAVITRLFDRRINERLPVAYLTGETWFAGFKFSIDQRVLVPRSPIAELIEAQFQPWLITPPMSI</sequence>
<dbReference type="SUPFAM" id="SSF53335">
    <property type="entry name" value="S-adenosyl-L-methionine-dependent methyltransferases"/>
    <property type="match status" value="1"/>
</dbReference>
<protein>
    <recommendedName>
        <fullName evidence="2">Release factor glutamine methyltransferase N-terminal domain-containing protein</fullName>
    </recommendedName>
</protein>
<feature type="non-terminal residue" evidence="1">
    <location>
        <position position="131"/>
    </location>
</feature>
<dbReference type="EMBL" id="LAZR01018293">
    <property type="protein sequence ID" value="KKL96946.1"/>
    <property type="molecule type" value="Genomic_DNA"/>
</dbReference>
<accession>A0A0F9H1V3</accession>
<dbReference type="InterPro" id="IPR017127">
    <property type="entry name" value="Ribosome_uL3_MTase"/>
</dbReference>
<dbReference type="PANTHER" id="PTHR47806:SF1">
    <property type="entry name" value="RIBOSOMAL PROTEIN UL3 GLUTAMINE METHYLTRANSFERASE"/>
    <property type="match status" value="1"/>
</dbReference>
<evidence type="ECO:0000313" key="1">
    <source>
        <dbReference type="EMBL" id="KKL96946.1"/>
    </source>
</evidence>
<proteinExistence type="predicted"/>
<organism evidence="1">
    <name type="scientific">marine sediment metagenome</name>
    <dbReference type="NCBI Taxonomy" id="412755"/>
    <lineage>
        <taxon>unclassified sequences</taxon>
        <taxon>metagenomes</taxon>
        <taxon>ecological metagenomes</taxon>
    </lineage>
</organism>
<comment type="caution">
    <text evidence="1">The sequence shown here is derived from an EMBL/GenBank/DDBJ whole genome shotgun (WGS) entry which is preliminary data.</text>
</comment>
<dbReference type="GO" id="GO:0036009">
    <property type="term" value="F:protein-glutamine N-methyltransferase activity"/>
    <property type="evidence" value="ECO:0007669"/>
    <property type="project" value="InterPro"/>
</dbReference>
<dbReference type="GO" id="GO:0005829">
    <property type="term" value="C:cytosol"/>
    <property type="evidence" value="ECO:0007669"/>
    <property type="project" value="TreeGrafter"/>
</dbReference>